<evidence type="ECO:0000313" key="2">
    <source>
        <dbReference type="Proteomes" id="UP000765509"/>
    </source>
</evidence>
<keyword evidence="2" id="KW-1185">Reference proteome</keyword>
<gene>
    <name evidence="1" type="ORF">O181_082382</name>
</gene>
<dbReference type="AlphaFoldDB" id="A0A9Q3IJ63"/>
<protein>
    <submittedName>
        <fullName evidence="1">Uncharacterized protein</fullName>
    </submittedName>
</protein>
<dbReference type="Proteomes" id="UP000765509">
    <property type="component" value="Unassembled WGS sequence"/>
</dbReference>
<reference evidence="1" key="1">
    <citation type="submission" date="2021-03" db="EMBL/GenBank/DDBJ databases">
        <title>Draft genome sequence of rust myrtle Austropuccinia psidii MF-1, a brazilian biotype.</title>
        <authorList>
            <person name="Quecine M.C."/>
            <person name="Pachon D.M.R."/>
            <person name="Bonatelli M.L."/>
            <person name="Correr F.H."/>
            <person name="Franceschini L.M."/>
            <person name="Leite T.F."/>
            <person name="Margarido G.R.A."/>
            <person name="Almeida C.A."/>
            <person name="Ferrarezi J.A."/>
            <person name="Labate C.A."/>
        </authorList>
    </citation>
    <scope>NUCLEOTIDE SEQUENCE</scope>
    <source>
        <strain evidence="1">MF-1</strain>
    </source>
</reference>
<sequence length="180" mass="20477">MCYTLAPPASRSRQNLSKSNLPDVMVDSKEMLGDDMSVIIQYDKQVERFQQLISLAEKFKPQLRAYGANFNLWSKNMILAWTPYFMGDPDYFQETSVNTNIKQNLVASLFIEHSVNNSANESVMPQILSLNACQIYQAPKDPFNCPLWSSVIYHANILFKPSLDHSSNINEYAISVTKVV</sequence>
<name>A0A9Q3IJ63_9BASI</name>
<comment type="caution">
    <text evidence="1">The sequence shown here is derived from an EMBL/GenBank/DDBJ whole genome shotgun (WGS) entry which is preliminary data.</text>
</comment>
<evidence type="ECO:0000313" key="1">
    <source>
        <dbReference type="EMBL" id="MBW0542667.1"/>
    </source>
</evidence>
<dbReference type="EMBL" id="AVOT02047371">
    <property type="protein sequence ID" value="MBW0542667.1"/>
    <property type="molecule type" value="Genomic_DNA"/>
</dbReference>
<proteinExistence type="predicted"/>
<accession>A0A9Q3IJ63</accession>
<organism evidence="1 2">
    <name type="scientific">Austropuccinia psidii MF-1</name>
    <dbReference type="NCBI Taxonomy" id="1389203"/>
    <lineage>
        <taxon>Eukaryota</taxon>
        <taxon>Fungi</taxon>
        <taxon>Dikarya</taxon>
        <taxon>Basidiomycota</taxon>
        <taxon>Pucciniomycotina</taxon>
        <taxon>Pucciniomycetes</taxon>
        <taxon>Pucciniales</taxon>
        <taxon>Sphaerophragmiaceae</taxon>
        <taxon>Austropuccinia</taxon>
    </lineage>
</organism>